<feature type="transmembrane region" description="Helical" evidence="3">
    <location>
        <begin position="196"/>
        <end position="214"/>
    </location>
</feature>
<evidence type="ECO:0000256" key="3">
    <source>
        <dbReference type="SAM" id="Phobius"/>
    </source>
</evidence>
<feature type="region of interest" description="Disordered" evidence="2">
    <location>
        <begin position="20"/>
        <end position="53"/>
    </location>
</feature>
<dbReference type="NCBIfam" id="TIGR02228">
    <property type="entry name" value="sigpep_I_arch"/>
    <property type="match status" value="1"/>
</dbReference>
<dbReference type="GO" id="GO:0009003">
    <property type="term" value="F:signal peptidase activity"/>
    <property type="evidence" value="ECO:0007669"/>
    <property type="project" value="UniProtKB-EC"/>
</dbReference>
<dbReference type="GO" id="GO:0004252">
    <property type="term" value="F:serine-type endopeptidase activity"/>
    <property type="evidence" value="ECO:0007669"/>
    <property type="project" value="UniProtKB-UniRule"/>
</dbReference>
<dbReference type="GO" id="GO:0016020">
    <property type="term" value="C:membrane"/>
    <property type="evidence" value="ECO:0007669"/>
    <property type="project" value="UniProtKB-UniRule"/>
</dbReference>
<dbReference type="AlphaFoldDB" id="A0A7W4XZE0"/>
<reference evidence="4 5" key="2">
    <citation type="submission" date="2020-08" db="EMBL/GenBank/DDBJ databases">
        <authorList>
            <person name="Partida-Martinez L."/>
            <person name="Huntemann M."/>
            <person name="Clum A."/>
            <person name="Wang J."/>
            <person name="Palaniappan K."/>
            <person name="Ritter S."/>
            <person name="Chen I.-M."/>
            <person name="Stamatis D."/>
            <person name="Reddy T."/>
            <person name="O'Malley R."/>
            <person name="Daum C."/>
            <person name="Shapiro N."/>
            <person name="Ivanova N."/>
            <person name="Kyrpides N."/>
            <person name="Woyke T."/>
        </authorList>
    </citation>
    <scope>NUCLEOTIDE SEQUENCE [LARGE SCALE GENOMIC DNA]</scope>
    <source>
        <strain evidence="4 5">AS2.23</strain>
    </source>
</reference>
<evidence type="ECO:0000313" key="5">
    <source>
        <dbReference type="Proteomes" id="UP000533269"/>
    </source>
</evidence>
<evidence type="ECO:0000256" key="2">
    <source>
        <dbReference type="SAM" id="MobiDB-lite"/>
    </source>
</evidence>
<feature type="transmembrane region" description="Helical" evidence="3">
    <location>
        <begin position="66"/>
        <end position="94"/>
    </location>
</feature>
<accession>A0A7W4XZE0</accession>
<proteinExistence type="predicted"/>
<evidence type="ECO:0000313" key="4">
    <source>
        <dbReference type="EMBL" id="MBB2903199.1"/>
    </source>
</evidence>
<organism evidence="4 5">
    <name type="scientific">Kineococcus radiotolerans</name>
    <dbReference type="NCBI Taxonomy" id="131568"/>
    <lineage>
        <taxon>Bacteria</taxon>
        <taxon>Bacillati</taxon>
        <taxon>Actinomycetota</taxon>
        <taxon>Actinomycetes</taxon>
        <taxon>Kineosporiales</taxon>
        <taxon>Kineosporiaceae</taxon>
        <taxon>Kineococcus</taxon>
    </lineage>
</organism>
<gene>
    <name evidence="4" type="ORF">FHR75_004041</name>
</gene>
<sequence>MSLQDRRTLQMVQALQTMQRQETSLTQQQPATLPTPNTSAQSAALVDSDDAGPGEPRLRHWVRETVLTVAALGGVVCLLSIAAAVFCDITLVMFRTGSMSPTIPAGAVAVVRAVPAAEVVVGDVVTVERPDALPVTHRVVRIDPNADGPAASRLLTLKGDANATADPAPYAVSGVRRVIVSQAHVGHWINRARSPIALGATTLLVGALVTWTFWPTAATAQPPARPGIRS</sequence>
<keyword evidence="3" id="KW-0812">Transmembrane</keyword>
<keyword evidence="3" id="KW-1133">Transmembrane helix</keyword>
<dbReference type="InterPro" id="IPR001733">
    <property type="entry name" value="Peptidase_S26B"/>
</dbReference>
<keyword evidence="4" id="KW-0378">Hydrolase</keyword>
<dbReference type="EMBL" id="JACHVY010000005">
    <property type="protein sequence ID" value="MBB2903199.1"/>
    <property type="molecule type" value="Genomic_DNA"/>
</dbReference>
<dbReference type="RefSeq" id="WP_221184195.1">
    <property type="nucleotide sequence ID" value="NZ_JACHVY010000005.1"/>
</dbReference>
<feature type="compositionally biased region" description="Polar residues" evidence="2">
    <location>
        <begin position="20"/>
        <end position="42"/>
    </location>
</feature>
<dbReference type="EC" id="3.4.21.89" evidence="1"/>
<dbReference type="GO" id="GO:0006465">
    <property type="term" value="P:signal peptide processing"/>
    <property type="evidence" value="ECO:0007669"/>
    <property type="project" value="UniProtKB-UniRule"/>
</dbReference>
<evidence type="ECO:0000256" key="1">
    <source>
        <dbReference type="NCBIfam" id="TIGR02228"/>
    </source>
</evidence>
<reference evidence="4 5" key="1">
    <citation type="submission" date="2020-08" db="EMBL/GenBank/DDBJ databases">
        <title>The Agave Microbiome: Exploring the role of microbial communities in plant adaptations to desert environments.</title>
        <authorList>
            <person name="Partida-Martinez L.P."/>
        </authorList>
    </citation>
    <scope>NUCLEOTIDE SEQUENCE [LARGE SCALE GENOMIC DNA]</scope>
    <source>
        <strain evidence="4 5">AS2.23</strain>
    </source>
</reference>
<name>A0A7W4XZE0_KINRA</name>
<comment type="caution">
    <text evidence="4">The sequence shown here is derived from an EMBL/GenBank/DDBJ whole genome shotgun (WGS) entry which is preliminary data.</text>
</comment>
<protein>
    <recommendedName>
        <fullName evidence="1">Signal peptidase I</fullName>
        <ecNumber evidence="1">3.4.21.89</ecNumber>
    </recommendedName>
</protein>
<keyword evidence="3" id="KW-0472">Membrane</keyword>
<dbReference type="Proteomes" id="UP000533269">
    <property type="component" value="Unassembled WGS sequence"/>
</dbReference>